<feature type="transmembrane region" description="Helical" evidence="1">
    <location>
        <begin position="57"/>
        <end position="79"/>
    </location>
</feature>
<evidence type="ECO:0000313" key="2">
    <source>
        <dbReference type="EMBL" id="GAA3928593.1"/>
    </source>
</evidence>
<feature type="transmembrane region" description="Helical" evidence="1">
    <location>
        <begin position="216"/>
        <end position="234"/>
    </location>
</feature>
<dbReference type="EMBL" id="BAABBN010000007">
    <property type="protein sequence ID" value="GAA3928593.1"/>
    <property type="molecule type" value="Genomic_DNA"/>
</dbReference>
<comment type="caution">
    <text evidence="2">The sequence shown here is derived from an EMBL/GenBank/DDBJ whole genome shotgun (WGS) entry which is preliminary data.</text>
</comment>
<sequence>MVEVLFISKILVSILVVVGLSAIAERVSPKVAGILSGYPLGTAISLFFIGIENGVDFATHASVFTLSGLTASLTLVFGYYHASRVTAHLSLPVSVFISVLASVSVFLSIGFGLSKLPLGLISGFVLCAVAIVVFTLLFRPIQNTLVTAKVRFTRWVLLVRSLAAAGMVLLITGVAEWAGSSLAGILAAFPITLFPFLVIMHLTYGAAQAHTVIKNYPLGIGALITYVISVSFAYPALGIGLGTLVSFGFATLYLMVFYFINQRLRDVKSLKVKRS</sequence>
<proteinExistence type="predicted"/>
<feature type="transmembrane region" description="Helical" evidence="1">
    <location>
        <begin position="181"/>
        <end position="204"/>
    </location>
</feature>
<gene>
    <name evidence="2" type="ORF">GCM10022277_26380</name>
</gene>
<evidence type="ECO:0000313" key="3">
    <source>
        <dbReference type="Proteomes" id="UP001501565"/>
    </source>
</evidence>
<feature type="transmembrane region" description="Helical" evidence="1">
    <location>
        <begin position="157"/>
        <end position="175"/>
    </location>
</feature>
<feature type="transmembrane region" description="Helical" evidence="1">
    <location>
        <begin position="91"/>
        <end position="112"/>
    </location>
</feature>
<keyword evidence="1" id="KW-1133">Transmembrane helix</keyword>
<feature type="transmembrane region" description="Helical" evidence="1">
    <location>
        <begin position="240"/>
        <end position="260"/>
    </location>
</feature>
<dbReference type="RefSeq" id="WP_344799008.1">
    <property type="nucleotide sequence ID" value="NZ_BAABBN010000007.1"/>
</dbReference>
<feature type="transmembrane region" description="Helical" evidence="1">
    <location>
        <begin position="31"/>
        <end position="51"/>
    </location>
</feature>
<keyword evidence="3" id="KW-1185">Reference proteome</keyword>
<evidence type="ECO:0000256" key="1">
    <source>
        <dbReference type="SAM" id="Phobius"/>
    </source>
</evidence>
<reference evidence="3" key="1">
    <citation type="journal article" date="2019" name="Int. J. Syst. Evol. Microbiol.">
        <title>The Global Catalogue of Microorganisms (GCM) 10K type strain sequencing project: providing services to taxonomists for standard genome sequencing and annotation.</title>
        <authorList>
            <consortium name="The Broad Institute Genomics Platform"/>
            <consortium name="The Broad Institute Genome Sequencing Center for Infectious Disease"/>
            <person name="Wu L."/>
            <person name="Ma J."/>
        </authorList>
    </citation>
    <scope>NUCLEOTIDE SEQUENCE [LARGE SCALE GENOMIC DNA]</scope>
    <source>
        <strain evidence="3">JCM 17551</strain>
    </source>
</reference>
<feature type="transmembrane region" description="Helical" evidence="1">
    <location>
        <begin position="118"/>
        <end position="137"/>
    </location>
</feature>
<name>A0ABP7MTV4_9GAMM</name>
<accession>A0ABP7MTV4</accession>
<keyword evidence="1" id="KW-0472">Membrane</keyword>
<feature type="transmembrane region" description="Helical" evidence="1">
    <location>
        <begin position="6"/>
        <end position="24"/>
    </location>
</feature>
<keyword evidence="1" id="KW-0812">Transmembrane</keyword>
<protein>
    <submittedName>
        <fullName evidence="2">Uncharacterized protein</fullName>
    </submittedName>
</protein>
<organism evidence="2 3">
    <name type="scientific">Litoribacillus peritrichatus</name>
    <dbReference type="NCBI Taxonomy" id="718191"/>
    <lineage>
        <taxon>Bacteria</taxon>
        <taxon>Pseudomonadati</taxon>
        <taxon>Pseudomonadota</taxon>
        <taxon>Gammaproteobacteria</taxon>
        <taxon>Oceanospirillales</taxon>
        <taxon>Oceanospirillaceae</taxon>
        <taxon>Litoribacillus</taxon>
    </lineage>
</organism>
<dbReference type="Proteomes" id="UP001501565">
    <property type="component" value="Unassembled WGS sequence"/>
</dbReference>